<evidence type="ECO:0000313" key="2">
    <source>
        <dbReference type="Proteomes" id="UP001589645"/>
    </source>
</evidence>
<gene>
    <name evidence="1" type="ORF">ACFFUV_04825</name>
</gene>
<name>A0ABV5HJE7_9VIBR</name>
<dbReference type="PANTHER" id="PTHR14097:SF7">
    <property type="entry name" value="OXIDOREDUCTASE HTATIP2"/>
    <property type="match status" value="1"/>
</dbReference>
<dbReference type="InterPro" id="IPR014843">
    <property type="entry name" value="Him1/Fmp52"/>
</dbReference>
<comment type="caution">
    <text evidence="1">The sequence shown here is derived from an EMBL/GenBank/DDBJ whole genome shotgun (WGS) entry which is preliminary data.</text>
</comment>
<sequence length="231" mass="25582">MSEEHTSVIVAGGSGLVGSELIKQLLDVPSIKNVYALARRPLVFQSQKLKSLVSPKLQITDWQENTPPPSLGFICLGTTLKQAGSKQGLEKVDYDLVCQVAREMKVIGVKRLAVVSSLGASSRSMSHYLRCKGKMELALREMGFEQLTIARPGPLVGLRDSPRSSEWLTLFTLNVLKPLLIGPLQKIRPIRASHVAKSMLYSVYQPSSKRVTLLTTPEMKHMLSQYQHTND</sequence>
<accession>A0ABV5HJE7</accession>
<organism evidence="1 2">
    <name type="scientific">Vibrio olivae</name>
    <dbReference type="NCBI Taxonomy" id="1243002"/>
    <lineage>
        <taxon>Bacteria</taxon>
        <taxon>Pseudomonadati</taxon>
        <taxon>Pseudomonadota</taxon>
        <taxon>Gammaproteobacteria</taxon>
        <taxon>Vibrionales</taxon>
        <taxon>Vibrionaceae</taxon>
        <taxon>Vibrio</taxon>
    </lineage>
</organism>
<dbReference type="PANTHER" id="PTHR14097">
    <property type="entry name" value="OXIDOREDUCTASE HTATIP2"/>
    <property type="match status" value="1"/>
</dbReference>
<dbReference type="EMBL" id="JBHMEP010000001">
    <property type="protein sequence ID" value="MFB9134294.1"/>
    <property type="molecule type" value="Genomic_DNA"/>
</dbReference>
<evidence type="ECO:0000313" key="1">
    <source>
        <dbReference type="EMBL" id="MFB9134294.1"/>
    </source>
</evidence>
<dbReference type="Pfam" id="PF08732">
    <property type="entry name" value="HIM1"/>
    <property type="match status" value="1"/>
</dbReference>
<dbReference type="Proteomes" id="UP001589645">
    <property type="component" value="Unassembled WGS sequence"/>
</dbReference>
<keyword evidence="2" id="KW-1185">Reference proteome</keyword>
<protein>
    <submittedName>
        <fullName evidence="1">NAD(P)H-binding protein</fullName>
    </submittedName>
</protein>
<dbReference type="SUPFAM" id="SSF51735">
    <property type="entry name" value="NAD(P)-binding Rossmann-fold domains"/>
    <property type="match status" value="1"/>
</dbReference>
<dbReference type="InterPro" id="IPR036291">
    <property type="entry name" value="NAD(P)-bd_dom_sf"/>
</dbReference>
<proteinExistence type="predicted"/>
<dbReference type="Gene3D" id="3.40.50.720">
    <property type="entry name" value="NAD(P)-binding Rossmann-like Domain"/>
    <property type="match status" value="1"/>
</dbReference>
<reference evidence="1 2" key="1">
    <citation type="submission" date="2024-09" db="EMBL/GenBank/DDBJ databases">
        <authorList>
            <person name="Sun Q."/>
            <person name="Mori K."/>
        </authorList>
    </citation>
    <scope>NUCLEOTIDE SEQUENCE [LARGE SCALE GENOMIC DNA]</scope>
    <source>
        <strain evidence="1 2">CECT 8064</strain>
    </source>
</reference>
<dbReference type="RefSeq" id="WP_390190129.1">
    <property type="nucleotide sequence ID" value="NZ_JBHMEP010000001.1"/>
</dbReference>